<dbReference type="Pfam" id="PF18545">
    <property type="entry name" value="HalOD1"/>
    <property type="match status" value="1"/>
</dbReference>
<dbReference type="RefSeq" id="WP_124194410.1">
    <property type="nucleotide sequence ID" value="NZ_REGA01000002.1"/>
</dbReference>
<name>A0A3N6PCP8_NATCH</name>
<gene>
    <name evidence="2" type="ORF">EA473_04280</name>
</gene>
<reference evidence="2 3" key="1">
    <citation type="submission" date="2018-10" db="EMBL/GenBank/DDBJ databases">
        <title>Natrarchaeobius chitinivorans gen. nov., sp. nov., and Natrarchaeobius haloalkaliphilus sp. nov., alkaliphilic, chitin-utilizing haloarchaea from hypersaline alkaline lakes.</title>
        <authorList>
            <person name="Sorokin D.Y."/>
            <person name="Elcheninov A.G."/>
            <person name="Kostrikina N.A."/>
            <person name="Bale N.J."/>
            <person name="Sinninghe Damste J.S."/>
            <person name="Khijniak T.V."/>
            <person name="Kublanov I.V."/>
            <person name="Toshchakov S.V."/>
        </authorList>
    </citation>
    <scope>NUCLEOTIDE SEQUENCE [LARGE SCALE GENOMIC DNA]</scope>
    <source>
        <strain evidence="2 3">AArcht4T</strain>
    </source>
</reference>
<proteinExistence type="predicted"/>
<evidence type="ECO:0000259" key="1">
    <source>
        <dbReference type="Pfam" id="PF18545"/>
    </source>
</evidence>
<comment type="caution">
    <text evidence="2">The sequence shown here is derived from an EMBL/GenBank/DDBJ whole genome shotgun (WGS) entry which is preliminary data.</text>
</comment>
<accession>A0A3N6PCP8</accession>
<dbReference type="Proteomes" id="UP000282323">
    <property type="component" value="Unassembled WGS sequence"/>
</dbReference>
<dbReference type="EMBL" id="REGA01000002">
    <property type="protein sequence ID" value="RQG97289.1"/>
    <property type="molecule type" value="Genomic_DNA"/>
</dbReference>
<sequence length="95" mass="9937">MEGGGDSVDGTVHKPPSRAVVEAVGDAEGIPPDELHPPEYEPLHAVVDPEALDALFANRPTEGSGIAFTFCGYRVVITEDGTISLTESTGEEEAD</sequence>
<keyword evidence="3" id="KW-1185">Reference proteome</keyword>
<organism evidence="2 3">
    <name type="scientific">Natrarchaeobius chitinivorans</name>
    <dbReference type="NCBI Taxonomy" id="1679083"/>
    <lineage>
        <taxon>Archaea</taxon>
        <taxon>Methanobacteriati</taxon>
        <taxon>Methanobacteriota</taxon>
        <taxon>Stenosarchaea group</taxon>
        <taxon>Halobacteria</taxon>
        <taxon>Halobacteriales</taxon>
        <taxon>Natrialbaceae</taxon>
        <taxon>Natrarchaeobius</taxon>
    </lineage>
</organism>
<protein>
    <recommendedName>
        <fullName evidence="1">Halobacterial output domain-containing protein</fullName>
    </recommendedName>
</protein>
<feature type="domain" description="Halobacterial output" evidence="1">
    <location>
        <begin position="14"/>
        <end position="86"/>
    </location>
</feature>
<evidence type="ECO:0000313" key="3">
    <source>
        <dbReference type="Proteomes" id="UP000282323"/>
    </source>
</evidence>
<dbReference type="OrthoDB" id="221929at2157"/>
<dbReference type="AlphaFoldDB" id="A0A3N6PCP8"/>
<dbReference type="InterPro" id="IPR040624">
    <property type="entry name" value="HalOD1"/>
</dbReference>
<evidence type="ECO:0000313" key="2">
    <source>
        <dbReference type="EMBL" id="RQG97289.1"/>
    </source>
</evidence>